<evidence type="ECO:0000256" key="1">
    <source>
        <dbReference type="ARBA" id="ARBA00001974"/>
    </source>
</evidence>
<evidence type="ECO:0000313" key="8">
    <source>
        <dbReference type="Proteomes" id="UP001497392"/>
    </source>
</evidence>
<dbReference type="SUPFAM" id="SSF48173">
    <property type="entry name" value="Cryptochrome/photolyase FAD-binding domain"/>
    <property type="match status" value="1"/>
</dbReference>
<dbReference type="InterPro" id="IPR006050">
    <property type="entry name" value="DNA_photolyase_N"/>
</dbReference>
<evidence type="ECO:0000256" key="5">
    <source>
        <dbReference type="SAM" id="MobiDB-lite"/>
    </source>
</evidence>
<dbReference type="InterPro" id="IPR036134">
    <property type="entry name" value="Crypto/Photolyase_FAD-like_sf"/>
</dbReference>
<protein>
    <submittedName>
        <fullName evidence="7">G3917 protein</fullName>
    </submittedName>
</protein>
<comment type="similarity">
    <text evidence="2">Belongs to the DNA photolyase class-1 family.</text>
</comment>
<dbReference type="Gene3D" id="1.10.579.10">
    <property type="entry name" value="DNA Cyclobutane Dipyrimidine Photolyase, subunit A, domain 3"/>
    <property type="match status" value="1"/>
</dbReference>
<keyword evidence="4" id="KW-0274">FAD</keyword>
<keyword evidence="3" id="KW-0285">Flavoprotein</keyword>
<name>A0ABP1FU12_9CHLO</name>
<dbReference type="PANTHER" id="PTHR11455:SF9">
    <property type="entry name" value="CRYPTOCHROME CIRCADIAN CLOCK 5 ISOFORM X1"/>
    <property type="match status" value="1"/>
</dbReference>
<dbReference type="Pfam" id="PF03441">
    <property type="entry name" value="FAD_binding_7"/>
    <property type="match status" value="1"/>
</dbReference>
<evidence type="ECO:0000313" key="7">
    <source>
        <dbReference type="EMBL" id="CAL5221683.1"/>
    </source>
</evidence>
<proteinExistence type="inferred from homology"/>
<dbReference type="InterPro" id="IPR005101">
    <property type="entry name" value="Cryptochr/Photolyase_FAD-bd"/>
</dbReference>
<comment type="caution">
    <text evidence="7">The sequence shown here is derived from an EMBL/GenBank/DDBJ whole genome shotgun (WGS) entry which is preliminary data.</text>
</comment>
<dbReference type="EMBL" id="CAXHTA020000005">
    <property type="protein sequence ID" value="CAL5221683.1"/>
    <property type="molecule type" value="Genomic_DNA"/>
</dbReference>
<organism evidence="7 8">
    <name type="scientific">Coccomyxa viridis</name>
    <dbReference type="NCBI Taxonomy" id="1274662"/>
    <lineage>
        <taxon>Eukaryota</taxon>
        <taxon>Viridiplantae</taxon>
        <taxon>Chlorophyta</taxon>
        <taxon>core chlorophytes</taxon>
        <taxon>Trebouxiophyceae</taxon>
        <taxon>Trebouxiophyceae incertae sedis</taxon>
        <taxon>Coccomyxaceae</taxon>
        <taxon>Coccomyxa</taxon>
    </lineage>
</organism>
<sequence length="524" mass="59468">MKTAPASPNSLFWFRKGLRLHDNPSLWAAIKDAKHLYAVFVLDPWFLKPERVGVNRLNFLLQSLTDLRSSLKARGSNLLVLRGKPEEVLPKVWKDWKITRLCFEVDTEEYAKERDVKIEAAAKEAGIEVISCVSHTLYNTEDICAKSGGHAPLSYKGFEKAMNALGPPARTAPDLPAKLPPMDPSSKGIADKDTDVPSVSDLGYIEAVRTPFKGGETEALARLAEQLSDKGWVAQFEKPKGDPTAFDPSPATTVLSPYLKFGCISPRLFYESLQQVYMEKKEHSKPPVSLLGQLLWREFYYTAAAHTPNYHQKEDNPICKQIPWDDTPEFFKAWEDCRTGYPWIDAIMRQLHEWGWMHHLARHCVACFLTRGDLYVSWEKGRDVFDRLLIDGDPSINSGNWMWLSASSFFYQYFRVYSPITYGKKYDPEGKYVRHFLPALKDMPAKYIYEPWKAPKKVQEEANCIIGVDYPAPIVDHAVVSKQCIARMKQAYDAEKAGQNPSASPPKRKATGGEKPLTKMLKPT</sequence>
<evidence type="ECO:0000256" key="2">
    <source>
        <dbReference type="ARBA" id="ARBA00005862"/>
    </source>
</evidence>
<comment type="cofactor">
    <cofactor evidence="1">
        <name>FAD</name>
        <dbReference type="ChEBI" id="CHEBI:57692"/>
    </cofactor>
</comment>
<dbReference type="Pfam" id="PF00875">
    <property type="entry name" value="DNA_photolyase"/>
    <property type="match status" value="1"/>
</dbReference>
<gene>
    <name evidence="7" type="primary">g3917</name>
    <name evidence="7" type="ORF">VP750_LOCUS3342</name>
</gene>
<dbReference type="Gene3D" id="1.25.40.80">
    <property type="match status" value="1"/>
</dbReference>
<dbReference type="PROSITE" id="PS51645">
    <property type="entry name" value="PHR_CRY_ALPHA_BETA"/>
    <property type="match status" value="1"/>
</dbReference>
<dbReference type="InterPro" id="IPR014729">
    <property type="entry name" value="Rossmann-like_a/b/a_fold"/>
</dbReference>
<keyword evidence="8" id="KW-1185">Reference proteome</keyword>
<feature type="domain" description="Photolyase/cryptochrome alpha/beta" evidence="6">
    <location>
        <begin position="8"/>
        <end position="137"/>
    </location>
</feature>
<evidence type="ECO:0000256" key="3">
    <source>
        <dbReference type="ARBA" id="ARBA00022630"/>
    </source>
</evidence>
<feature type="region of interest" description="Disordered" evidence="5">
    <location>
        <begin position="495"/>
        <end position="524"/>
    </location>
</feature>
<dbReference type="SUPFAM" id="SSF52425">
    <property type="entry name" value="Cryptochrome/photolyase, N-terminal domain"/>
    <property type="match status" value="1"/>
</dbReference>
<dbReference type="InterPro" id="IPR036155">
    <property type="entry name" value="Crypto/Photolyase_N_sf"/>
</dbReference>
<dbReference type="Gene3D" id="3.40.50.620">
    <property type="entry name" value="HUPs"/>
    <property type="match status" value="1"/>
</dbReference>
<dbReference type="Proteomes" id="UP001497392">
    <property type="component" value="Unassembled WGS sequence"/>
</dbReference>
<accession>A0ABP1FU12</accession>
<dbReference type="PANTHER" id="PTHR11455">
    <property type="entry name" value="CRYPTOCHROME"/>
    <property type="match status" value="1"/>
</dbReference>
<evidence type="ECO:0000259" key="6">
    <source>
        <dbReference type="PROSITE" id="PS51645"/>
    </source>
</evidence>
<evidence type="ECO:0000256" key="4">
    <source>
        <dbReference type="ARBA" id="ARBA00022827"/>
    </source>
</evidence>
<dbReference type="InterPro" id="IPR002081">
    <property type="entry name" value="Cryptochrome/DNA_photolyase_1"/>
</dbReference>
<reference evidence="7 8" key="1">
    <citation type="submission" date="2024-06" db="EMBL/GenBank/DDBJ databases">
        <authorList>
            <person name="Kraege A."/>
            <person name="Thomma B."/>
        </authorList>
    </citation>
    <scope>NUCLEOTIDE SEQUENCE [LARGE SCALE GENOMIC DNA]</scope>
</reference>